<dbReference type="Proteomes" id="UP000316199">
    <property type="component" value="Unassembled WGS sequence"/>
</dbReference>
<reference evidence="1 2" key="1">
    <citation type="submission" date="2019-02" db="EMBL/GenBank/DDBJ databases">
        <title>Prokaryotic population dynamics and viral predation in marine succession experiment using metagenomics: the confinement effect.</title>
        <authorList>
            <person name="Haro-Moreno J.M."/>
            <person name="Rodriguez-Valera F."/>
            <person name="Lopez-Perez M."/>
        </authorList>
    </citation>
    <scope>NUCLEOTIDE SEQUENCE [LARGE SCALE GENOMIC DNA]</scope>
    <source>
        <strain evidence="1">MED-G157</strain>
    </source>
</reference>
<sequence length="128" mass="14943">MNPEHGDNELWRSTCFECFIGSSCTPEYYEYNQSPDGDSACYKFSDYRNRQSAFDRPSDYAFSLTADEYECHARIDIPSPYTLPFYLGLAVIIKDRRNELHYFGLSHPNDAPDFHLRSHQKLIVKDVI</sequence>
<dbReference type="EMBL" id="SHAG01000021">
    <property type="protein sequence ID" value="RZO75952.1"/>
    <property type="molecule type" value="Genomic_DNA"/>
</dbReference>
<dbReference type="AlphaFoldDB" id="A0A520S0F5"/>
<gene>
    <name evidence="1" type="ORF">EVA68_05765</name>
</gene>
<name>A0A520S0F5_9GAMM</name>
<protein>
    <submittedName>
        <fullName evidence="1">Uncharacterized protein</fullName>
    </submittedName>
</protein>
<evidence type="ECO:0000313" key="2">
    <source>
        <dbReference type="Proteomes" id="UP000316199"/>
    </source>
</evidence>
<accession>A0A520S0F5</accession>
<proteinExistence type="predicted"/>
<evidence type="ECO:0000313" key="1">
    <source>
        <dbReference type="EMBL" id="RZO75952.1"/>
    </source>
</evidence>
<organism evidence="1 2">
    <name type="scientific">OM182 bacterium</name>
    <dbReference type="NCBI Taxonomy" id="2510334"/>
    <lineage>
        <taxon>Bacteria</taxon>
        <taxon>Pseudomonadati</taxon>
        <taxon>Pseudomonadota</taxon>
        <taxon>Gammaproteobacteria</taxon>
        <taxon>OMG group</taxon>
        <taxon>OM182 clade</taxon>
    </lineage>
</organism>
<comment type="caution">
    <text evidence="1">The sequence shown here is derived from an EMBL/GenBank/DDBJ whole genome shotgun (WGS) entry which is preliminary data.</text>
</comment>